<dbReference type="HOGENOM" id="CLU_1264527_0_0_2"/>
<evidence type="ECO:0008006" key="4">
    <source>
        <dbReference type="Google" id="ProtNLM"/>
    </source>
</evidence>
<feature type="transmembrane region" description="Helical" evidence="1">
    <location>
        <begin position="114"/>
        <end position="136"/>
    </location>
</feature>
<keyword evidence="1" id="KW-0472">Membrane</keyword>
<keyword evidence="1" id="KW-1133">Transmembrane helix</keyword>
<dbReference type="EMBL" id="CP007174">
    <property type="protein sequence ID" value="AIF85111.1"/>
    <property type="molecule type" value="Genomic_DNA"/>
</dbReference>
<dbReference type="InterPro" id="IPR005325">
    <property type="entry name" value="DUF308_memb"/>
</dbReference>
<keyword evidence="1" id="KW-0812">Transmembrane</keyword>
<reference evidence="2 3" key="1">
    <citation type="journal article" date="2014" name="PLoS ONE">
        <title>Genome Sequence of Candidatus Nitrososphaera evergladensis from Group I.1b Enriched from Everglades Soil Reveals Novel Genomic Features of the Ammonia-Oxidizing Archaea.</title>
        <authorList>
            <person name="Zhalnina K.V."/>
            <person name="Dias R."/>
            <person name="Leonard M.T."/>
            <person name="Dorr de Quadros P."/>
            <person name="Camargo F.A."/>
            <person name="Drew J.C."/>
            <person name="Farmerie W.G."/>
            <person name="Daroub S.H."/>
            <person name="Triplett E.W."/>
        </authorList>
    </citation>
    <scope>NUCLEOTIDE SEQUENCE [LARGE SCALE GENOMIC DNA]</scope>
    <source>
        <strain evidence="2 3">SR1</strain>
    </source>
</reference>
<dbReference type="GeneID" id="41598740"/>
<feature type="transmembrane region" description="Helical" evidence="1">
    <location>
        <begin position="157"/>
        <end position="175"/>
    </location>
</feature>
<evidence type="ECO:0000256" key="1">
    <source>
        <dbReference type="SAM" id="Phobius"/>
    </source>
</evidence>
<evidence type="ECO:0000313" key="2">
    <source>
        <dbReference type="EMBL" id="AIF85111.1"/>
    </source>
</evidence>
<dbReference type="KEGG" id="nev:NTE_03077"/>
<feature type="transmembrane region" description="Helical" evidence="1">
    <location>
        <begin position="181"/>
        <end position="201"/>
    </location>
</feature>
<dbReference type="AlphaFoldDB" id="A0A075MTX8"/>
<keyword evidence="3" id="KW-1185">Reference proteome</keyword>
<feature type="transmembrane region" description="Helical" evidence="1">
    <location>
        <begin position="37"/>
        <end position="56"/>
    </location>
</feature>
<gene>
    <name evidence="2" type="ORF">NTE_03077</name>
</gene>
<evidence type="ECO:0000313" key="3">
    <source>
        <dbReference type="Proteomes" id="UP000028194"/>
    </source>
</evidence>
<accession>A0A075MTX8</accession>
<organism evidence="2 3">
    <name type="scientific">Candidatus Nitrososphaera evergladensis SR1</name>
    <dbReference type="NCBI Taxonomy" id="1459636"/>
    <lineage>
        <taxon>Archaea</taxon>
        <taxon>Nitrososphaerota</taxon>
        <taxon>Nitrososphaeria</taxon>
        <taxon>Nitrososphaerales</taxon>
        <taxon>Nitrososphaeraceae</taxon>
        <taxon>Nitrososphaera</taxon>
    </lineage>
</organism>
<name>A0A075MTX8_9ARCH</name>
<protein>
    <recommendedName>
        <fullName evidence="4">DUF308 domain-containing protein</fullName>
    </recommendedName>
</protein>
<dbReference type="OrthoDB" id="385029at2157"/>
<feature type="transmembrane region" description="Helical" evidence="1">
    <location>
        <begin position="62"/>
        <end position="84"/>
    </location>
</feature>
<sequence>MKNLSITLSFIPLIKRGVTATKITGVKSPSWVRALQIAIGAIAIVLSLAAIIYPVITIVTVFTVAAIVLLLIGIESVIAGIFLYKQARGAHIGLGILVIVLSIFMMAFPLSSAVFAIILGAVALMFSGFASIVAGLMGRNELTGDINMPRPSKGARTLSVIAGALAVALSIMILASPAFGIALAAVVIGVGLLVYGIRLVVTGITGRGQAWMPSLSSS</sequence>
<dbReference type="RefSeq" id="WP_148701566.1">
    <property type="nucleotide sequence ID" value="NZ_CP007174.1"/>
</dbReference>
<proteinExistence type="predicted"/>
<dbReference type="Proteomes" id="UP000028194">
    <property type="component" value="Chromosome"/>
</dbReference>
<dbReference type="Pfam" id="PF03729">
    <property type="entry name" value="DUF308"/>
    <property type="match status" value="3"/>
</dbReference>
<feature type="transmembrane region" description="Helical" evidence="1">
    <location>
        <begin position="91"/>
        <end position="108"/>
    </location>
</feature>